<dbReference type="GO" id="GO:0005506">
    <property type="term" value="F:iron ion binding"/>
    <property type="evidence" value="ECO:0007669"/>
    <property type="project" value="InterPro"/>
</dbReference>
<evidence type="ECO:0000256" key="2">
    <source>
        <dbReference type="ARBA" id="ARBA00022692"/>
    </source>
</evidence>
<feature type="transmembrane region" description="Helical" evidence="7">
    <location>
        <begin position="199"/>
        <end position="221"/>
    </location>
</feature>
<keyword evidence="10" id="KW-1185">Reference proteome</keyword>
<evidence type="ECO:0000313" key="10">
    <source>
        <dbReference type="Proteomes" id="UP000594260"/>
    </source>
</evidence>
<dbReference type="EnsemblMetazoa" id="XM_022816911">
    <property type="protein sequence ID" value="XP_022672646"/>
    <property type="gene ID" value="LOC111255204"/>
</dbReference>
<evidence type="ECO:0000256" key="7">
    <source>
        <dbReference type="SAM" id="Phobius"/>
    </source>
</evidence>
<keyword evidence="5" id="KW-0443">Lipid metabolism</keyword>
<evidence type="ECO:0000259" key="8">
    <source>
        <dbReference type="Pfam" id="PF04116"/>
    </source>
</evidence>
<evidence type="ECO:0000256" key="4">
    <source>
        <dbReference type="ARBA" id="ARBA00023002"/>
    </source>
</evidence>
<dbReference type="GO" id="GO:0008610">
    <property type="term" value="P:lipid biosynthetic process"/>
    <property type="evidence" value="ECO:0007669"/>
    <property type="project" value="InterPro"/>
</dbReference>
<proteinExistence type="predicted"/>
<dbReference type="GO" id="GO:0050479">
    <property type="term" value="F:glyceryl-ether monooxygenase activity"/>
    <property type="evidence" value="ECO:0007669"/>
    <property type="project" value="TreeGrafter"/>
</dbReference>
<feature type="transmembrane region" description="Helical" evidence="7">
    <location>
        <begin position="228"/>
        <end position="249"/>
    </location>
</feature>
<evidence type="ECO:0000256" key="1">
    <source>
        <dbReference type="ARBA" id="ARBA00004127"/>
    </source>
</evidence>
<evidence type="ECO:0000256" key="3">
    <source>
        <dbReference type="ARBA" id="ARBA00022989"/>
    </source>
</evidence>
<dbReference type="PANTHER" id="PTHR21624">
    <property type="entry name" value="STEROL DESATURASE-RELATED PROTEIN"/>
    <property type="match status" value="1"/>
</dbReference>
<keyword evidence="4" id="KW-0560">Oxidoreductase</keyword>
<dbReference type="KEGG" id="vde:111255204"/>
<dbReference type="GO" id="GO:0016020">
    <property type="term" value="C:membrane"/>
    <property type="evidence" value="ECO:0007669"/>
    <property type="project" value="GOC"/>
</dbReference>
<dbReference type="InParanoid" id="A0A7M7L7K7"/>
<protein>
    <recommendedName>
        <fullName evidence="8">Fatty acid hydroxylase domain-containing protein</fullName>
    </recommendedName>
</protein>
<comment type="subcellular location">
    <subcellularLocation>
        <location evidence="1">Endomembrane system</location>
        <topology evidence="1">Multi-pass membrane protein</topology>
    </subcellularLocation>
</comment>
<keyword evidence="6 7" id="KW-0472">Membrane</keyword>
<dbReference type="PANTHER" id="PTHR21624:SF1">
    <property type="entry name" value="ALKYLGLYCEROL MONOOXYGENASE"/>
    <property type="match status" value="1"/>
</dbReference>
<sequence>MAVFWTMHQVHHSSEFFNLSVSFRIPHLHDFVHSGAFYLPLALLGVPVEVTFVNKTLNLVYQFWTHTELIPKLPWPIEFIFNTPSHHRVHHARQAKYLDKNYGSFLIIWDRIFGTFCEEEEQPIYGLTTPQRSLNFIYYQYIGFLELYYKVRSMKGWKNRLQCIIKGPGWEPGSPWTGDPAKVPTPDPSDRPVLHQLAWFWQVFLSFDFVFSLALFSNVLLRYDQIPYVVFIVAIIFWHIQGFCLARALEGDPLAALFQVVKFASVCLLSKSAWSIFGRFSPAERLILNVSGLLASALYVAACINIFCALTHGPLSKTDKLKLH</sequence>
<dbReference type="GeneID" id="111255204"/>
<dbReference type="Pfam" id="PF04116">
    <property type="entry name" value="FA_hydroxylase"/>
    <property type="match status" value="1"/>
</dbReference>
<dbReference type="Proteomes" id="UP000594260">
    <property type="component" value="Unplaced"/>
</dbReference>
<feature type="transmembrane region" description="Helical" evidence="7">
    <location>
        <begin position="286"/>
        <end position="312"/>
    </location>
</feature>
<dbReference type="OrthoDB" id="6354873at2759"/>
<keyword evidence="2 7" id="KW-0812">Transmembrane</keyword>
<accession>A0A7M7L7K7</accession>
<name>A0A7M7L7K7_VARDE</name>
<feature type="transmembrane region" description="Helical" evidence="7">
    <location>
        <begin position="255"/>
        <end position="274"/>
    </location>
</feature>
<dbReference type="GO" id="GO:0005783">
    <property type="term" value="C:endoplasmic reticulum"/>
    <property type="evidence" value="ECO:0007669"/>
    <property type="project" value="TreeGrafter"/>
</dbReference>
<evidence type="ECO:0000256" key="6">
    <source>
        <dbReference type="ARBA" id="ARBA00023136"/>
    </source>
</evidence>
<keyword evidence="3 7" id="KW-1133">Transmembrane helix</keyword>
<dbReference type="InterPro" id="IPR006694">
    <property type="entry name" value="Fatty_acid_hydroxylase"/>
</dbReference>
<dbReference type="RefSeq" id="XP_022672646.1">
    <property type="nucleotide sequence ID" value="XM_022816911.1"/>
</dbReference>
<feature type="domain" description="Fatty acid hydroxylase" evidence="8">
    <location>
        <begin position="3"/>
        <end position="115"/>
    </location>
</feature>
<organism evidence="9 10">
    <name type="scientific">Varroa destructor</name>
    <name type="common">Honeybee mite</name>
    <dbReference type="NCBI Taxonomy" id="109461"/>
    <lineage>
        <taxon>Eukaryota</taxon>
        <taxon>Metazoa</taxon>
        <taxon>Ecdysozoa</taxon>
        <taxon>Arthropoda</taxon>
        <taxon>Chelicerata</taxon>
        <taxon>Arachnida</taxon>
        <taxon>Acari</taxon>
        <taxon>Parasitiformes</taxon>
        <taxon>Mesostigmata</taxon>
        <taxon>Gamasina</taxon>
        <taxon>Dermanyssoidea</taxon>
        <taxon>Varroidae</taxon>
        <taxon>Varroa</taxon>
    </lineage>
</organism>
<dbReference type="GO" id="GO:0006643">
    <property type="term" value="P:membrane lipid metabolic process"/>
    <property type="evidence" value="ECO:0007669"/>
    <property type="project" value="TreeGrafter"/>
</dbReference>
<evidence type="ECO:0000256" key="5">
    <source>
        <dbReference type="ARBA" id="ARBA00023098"/>
    </source>
</evidence>
<dbReference type="AlphaFoldDB" id="A0A7M7L7K7"/>
<evidence type="ECO:0000313" key="9">
    <source>
        <dbReference type="EnsemblMetazoa" id="XP_022672646"/>
    </source>
</evidence>
<dbReference type="InterPro" id="IPR051689">
    <property type="entry name" value="Sterol_desaturase/TMEM195"/>
</dbReference>
<reference evidence="9" key="1">
    <citation type="submission" date="2021-01" db="UniProtKB">
        <authorList>
            <consortium name="EnsemblMetazoa"/>
        </authorList>
    </citation>
    <scope>IDENTIFICATION</scope>
</reference>